<dbReference type="InterPro" id="IPR001370">
    <property type="entry name" value="BIR_rpt"/>
</dbReference>
<evidence type="ECO:0000256" key="10">
    <source>
        <dbReference type="ARBA" id="ARBA00022776"/>
    </source>
</evidence>
<gene>
    <name evidence="18" type="primary">BIRC5</name>
</gene>
<dbReference type="SMART" id="SM00238">
    <property type="entry name" value="BIR"/>
    <property type="match status" value="1"/>
</dbReference>
<dbReference type="GeneTree" id="ENSGT00510000047537"/>
<accession>A0A803SXS1</accession>
<evidence type="ECO:0000313" key="19">
    <source>
        <dbReference type="Proteomes" id="UP000001646"/>
    </source>
</evidence>
<evidence type="ECO:0000313" key="18">
    <source>
        <dbReference type="Ensembl" id="ENSACAP00000027761.1"/>
    </source>
</evidence>
<keyword evidence="9" id="KW-0479">Metal-binding</keyword>
<dbReference type="CDD" id="cd00022">
    <property type="entry name" value="BIR"/>
    <property type="match status" value="1"/>
</dbReference>
<dbReference type="Pfam" id="PF00653">
    <property type="entry name" value="BIR"/>
    <property type="match status" value="1"/>
</dbReference>
<evidence type="ECO:0000256" key="17">
    <source>
        <dbReference type="ARBA" id="ARBA00023328"/>
    </source>
</evidence>
<dbReference type="GO" id="GO:0032133">
    <property type="term" value="C:chromosome passenger complex"/>
    <property type="evidence" value="ECO:0000318"/>
    <property type="project" value="GO_Central"/>
</dbReference>
<keyword evidence="16" id="KW-0131">Cell cycle</keyword>
<evidence type="ECO:0000256" key="6">
    <source>
        <dbReference type="ARBA" id="ARBA00022490"/>
    </source>
</evidence>
<evidence type="ECO:0000256" key="16">
    <source>
        <dbReference type="ARBA" id="ARBA00023306"/>
    </source>
</evidence>
<evidence type="ECO:0000256" key="5">
    <source>
        <dbReference type="ARBA" id="ARBA00022454"/>
    </source>
</evidence>
<comment type="similarity">
    <text evidence="4">Belongs to the IAP family.</text>
</comment>
<sequence length="155" mass="17965">MLAQTVPPMLEIYLKEHRAATFVDWPFVSDCACTPERMAEAGFIHTPSENAPDVAQCFVCFKELEGWEPEDDPITTVLYGCCEFFPSIFREEHQRHSPNCAFLRLQKDTAKLTLQELLKLHKERMINLSKKEINLKIIELEKYAANVRNEVSSFR</sequence>
<keyword evidence="6" id="KW-0963">Cytoplasm</keyword>
<reference evidence="18" key="3">
    <citation type="submission" date="2025-09" db="UniProtKB">
        <authorList>
            <consortium name="Ensembl"/>
        </authorList>
    </citation>
    <scope>IDENTIFICATION</scope>
</reference>
<dbReference type="GO" id="GO:0000776">
    <property type="term" value="C:kinetochore"/>
    <property type="evidence" value="ECO:0000318"/>
    <property type="project" value="GO_Central"/>
</dbReference>
<reference evidence="18" key="2">
    <citation type="submission" date="2025-08" db="UniProtKB">
        <authorList>
            <consortium name="Ensembl"/>
        </authorList>
    </citation>
    <scope>IDENTIFICATION</scope>
</reference>
<dbReference type="InParanoid" id="A0A803SXS1"/>
<dbReference type="GO" id="GO:0007052">
    <property type="term" value="P:mitotic spindle organization"/>
    <property type="evidence" value="ECO:0000318"/>
    <property type="project" value="GO_Central"/>
</dbReference>
<dbReference type="GO" id="GO:0043066">
    <property type="term" value="P:negative regulation of apoptotic process"/>
    <property type="evidence" value="ECO:0000318"/>
    <property type="project" value="GO_Central"/>
</dbReference>
<keyword evidence="15" id="KW-0539">Nucleus</keyword>
<dbReference type="InterPro" id="IPR051190">
    <property type="entry name" value="Baculoviral_IAP"/>
</dbReference>
<evidence type="ECO:0000256" key="4">
    <source>
        <dbReference type="ARBA" id="ARBA00006672"/>
    </source>
</evidence>
<evidence type="ECO:0000256" key="8">
    <source>
        <dbReference type="ARBA" id="ARBA00022618"/>
    </source>
</evidence>
<keyword evidence="19" id="KW-1185">Reference proteome</keyword>
<evidence type="ECO:0000256" key="15">
    <source>
        <dbReference type="ARBA" id="ARBA00023242"/>
    </source>
</evidence>
<dbReference type="GO" id="GO:0046872">
    <property type="term" value="F:metal ion binding"/>
    <property type="evidence" value="ECO:0007669"/>
    <property type="project" value="UniProtKB-KW"/>
</dbReference>
<dbReference type="GO" id="GO:0007346">
    <property type="term" value="P:regulation of mitotic cell cycle"/>
    <property type="evidence" value="ECO:0007669"/>
    <property type="project" value="Ensembl"/>
</dbReference>
<evidence type="ECO:0000256" key="7">
    <source>
        <dbReference type="ARBA" id="ARBA00022553"/>
    </source>
</evidence>
<dbReference type="GO" id="GO:0005634">
    <property type="term" value="C:nucleus"/>
    <property type="evidence" value="ECO:0007669"/>
    <property type="project" value="UniProtKB-SubCell"/>
</dbReference>
<dbReference type="FunCoup" id="A0A803SXS1">
    <property type="interactions" value="532"/>
</dbReference>
<evidence type="ECO:0000256" key="2">
    <source>
        <dbReference type="ARBA" id="ARBA00004186"/>
    </source>
</evidence>
<dbReference type="AlphaFoldDB" id="A0A803SXS1"/>
<dbReference type="PROSITE" id="PS50143">
    <property type="entry name" value="BIR_REPEAT_2"/>
    <property type="match status" value="1"/>
</dbReference>
<keyword evidence="8" id="KW-0132">Cell division</keyword>
<dbReference type="GO" id="GO:0007127">
    <property type="term" value="P:meiosis I"/>
    <property type="evidence" value="ECO:0007669"/>
    <property type="project" value="Ensembl"/>
</dbReference>
<keyword evidence="13" id="KW-0832">Ubl conjugation</keyword>
<dbReference type="Gene3D" id="1.10.1170.10">
    <property type="entry name" value="Inhibitor Of Apoptosis Protein (2mihbC-IAP-1), Chain A"/>
    <property type="match status" value="1"/>
</dbReference>
<dbReference type="Ensembl" id="ENSACAT00000045382.1">
    <property type="protein sequence ID" value="ENSACAP00000027761.1"/>
    <property type="gene ID" value="ENSACAG00000037931.1"/>
</dbReference>
<evidence type="ECO:0000256" key="13">
    <source>
        <dbReference type="ARBA" id="ARBA00022843"/>
    </source>
</evidence>
<comment type="subcellular location">
    <subcellularLocation>
        <location evidence="3">Chromosome</location>
        <location evidence="3">Centromere</location>
    </subcellularLocation>
    <subcellularLocation>
        <location evidence="2">Cytoplasm</location>
        <location evidence="2">Cytoskeleton</location>
        <location evidence="2">Spindle</location>
    </subcellularLocation>
    <subcellularLocation>
        <location evidence="1">Nucleus</location>
    </subcellularLocation>
</comment>
<dbReference type="GO" id="GO:0061469">
    <property type="term" value="P:regulation of type B pancreatic cell proliferation"/>
    <property type="evidence" value="ECO:0007669"/>
    <property type="project" value="Ensembl"/>
</dbReference>
<name>A0A803SXS1_ANOCA</name>
<dbReference type="GO" id="GO:0000281">
    <property type="term" value="P:mitotic cytokinesis"/>
    <property type="evidence" value="ECO:0000318"/>
    <property type="project" value="GO_Central"/>
</dbReference>
<dbReference type="PANTHER" id="PTHR46771">
    <property type="entry name" value="DETERIN"/>
    <property type="match status" value="1"/>
</dbReference>
<organism evidence="18 19">
    <name type="scientific">Anolis carolinensis</name>
    <name type="common">Green anole</name>
    <name type="synonym">American chameleon</name>
    <dbReference type="NCBI Taxonomy" id="28377"/>
    <lineage>
        <taxon>Eukaryota</taxon>
        <taxon>Metazoa</taxon>
        <taxon>Chordata</taxon>
        <taxon>Craniata</taxon>
        <taxon>Vertebrata</taxon>
        <taxon>Euteleostomi</taxon>
        <taxon>Lepidosauria</taxon>
        <taxon>Squamata</taxon>
        <taxon>Bifurcata</taxon>
        <taxon>Unidentata</taxon>
        <taxon>Episquamata</taxon>
        <taxon>Toxicofera</taxon>
        <taxon>Iguania</taxon>
        <taxon>Dactyloidae</taxon>
        <taxon>Anolis</taxon>
    </lineage>
</organism>
<keyword evidence="12" id="KW-0862">Zinc</keyword>
<keyword evidence="5" id="KW-0158">Chromosome</keyword>
<proteinExistence type="inferred from homology"/>
<dbReference type="GO" id="GO:0005737">
    <property type="term" value="C:cytoplasm"/>
    <property type="evidence" value="ECO:0000318"/>
    <property type="project" value="GO_Central"/>
</dbReference>
<evidence type="ECO:0000256" key="9">
    <source>
        <dbReference type="ARBA" id="ARBA00022723"/>
    </source>
</evidence>
<dbReference type="GO" id="GO:0007059">
    <property type="term" value="P:chromosome segregation"/>
    <property type="evidence" value="ECO:0000318"/>
    <property type="project" value="GO_Central"/>
</dbReference>
<evidence type="ECO:0000256" key="1">
    <source>
        <dbReference type="ARBA" id="ARBA00004123"/>
    </source>
</evidence>
<keyword evidence="7" id="KW-0597">Phosphoprotein</keyword>
<evidence type="ECO:0000256" key="11">
    <source>
        <dbReference type="ARBA" id="ARBA00022829"/>
    </source>
</evidence>
<dbReference type="GO" id="GO:0061178">
    <property type="term" value="P:regulation of insulin secretion involved in cellular response to glucose stimulus"/>
    <property type="evidence" value="ECO:0007669"/>
    <property type="project" value="Ensembl"/>
</dbReference>
<dbReference type="PANTHER" id="PTHR46771:SF3">
    <property type="entry name" value="BACULOVIRAL IAP REPEAT-CONTAINING PROTEIN 5"/>
    <property type="match status" value="1"/>
</dbReference>
<reference evidence="18 19" key="1">
    <citation type="submission" date="2009-12" db="EMBL/GenBank/DDBJ databases">
        <title>The Genome Sequence of Anolis carolinensis (Green Anole Lizard).</title>
        <authorList>
            <consortium name="The Genome Sequencing Platform"/>
            <person name="Di Palma F."/>
            <person name="Alfoldi J."/>
            <person name="Heiman D."/>
            <person name="Young S."/>
            <person name="Grabherr M."/>
            <person name="Johnson J."/>
            <person name="Lander E.S."/>
            <person name="Lindblad-Toh K."/>
        </authorList>
    </citation>
    <scope>NUCLEOTIDE SEQUENCE [LARGE SCALE GENOMIC DNA]</scope>
    <source>
        <strain evidence="18 19">JBL SC #1</strain>
    </source>
</reference>
<evidence type="ECO:0000256" key="14">
    <source>
        <dbReference type="ARBA" id="ARBA00023212"/>
    </source>
</evidence>
<dbReference type="GO" id="GO:0043524">
    <property type="term" value="P:negative regulation of neuron apoptotic process"/>
    <property type="evidence" value="ECO:0007669"/>
    <property type="project" value="Ensembl"/>
</dbReference>
<evidence type="ECO:0000256" key="3">
    <source>
        <dbReference type="ARBA" id="ARBA00004584"/>
    </source>
</evidence>
<dbReference type="Proteomes" id="UP000001646">
    <property type="component" value="Chromosome 2"/>
</dbReference>
<keyword evidence="11" id="KW-0159">Chromosome partition</keyword>
<dbReference type="SUPFAM" id="SSF57924">
    <property type="entry name" value="Inhibitor of apoptosis (IAP) repeat"/>
    <property type="match status" value="1"/>
</dbReference>
<dbReference type="GO" id="GO:0051233">
    <property type="term" value="C:spindle midzone"/>
    <property type="evidence" value="ECO:0000318"/>
    <property type="project" value="GO_Central"/>
</dbReference>
<protein>
    <submittedName>
        <fullName evidence="18">Baculoviral IAP repeat containing 5</fullName>
    </submittedName>
</protein>
<keyword evidence="14" id="KW-0206">Cytoskeleton</keyword>
<keyword evidence="17" id="KW-0137">Centromere</keyword>
<keyword evidence="10" id="KW-0498">Mitosis</keyword>
<evidence type="ECO:0000256" key="12">
    <source>
        <dbReference type="ARBA" id="ARBA00022833"/>
    </source>
</evidence>